<comment type="caution">
    <text evidence="2">The sequence shown here is derived from an EMBL/GenBank/DDBJ whole genome shotgun (WGS) entry which is preliminary data.</text>
</comment>
<evidence type="ECO:0000259" key="1">
    <source>
        <dbReference type="PROSITE" id="PS50943"/>
    </source>
</evidence>
<dbReference type="Gene3D" id="1.10.260.40">
    <property type="entry name" value="lambda repressor-like DNA-binding domains"/>
    <property type="match status" value="1"/>
</dbReference>
<reference evidence="2 3" key="1">
    <citation type="submission" date="2019-04" db="EMBL/GenBank/DDBJ databases">
        <title>Lysinibacillus genome sequencing.</title>
        <authorList>
            <person name="Dunlap C."/>
        </authorList>
    </citation>
    <scope>NUCLEOTIDE SEQUENCE [LARGE SCALE GENOMIC DNA]</scope>
    <source>
        <strain evidence="2 3">CCTCC AB 2010389</strain>
    </source>
</reference>
<gene>
    <name evidence="2" type="ORF">FC756_12625</name>
</gene>
<dbReference type="Gene3D" id="1.25.40.10">
    <property type="entry name" value="Tetratricopeptide repeat domain"/>
    <property type="match status" value="1"/>
</dbReference>
<proteinExistence type="predicted"/>
<name>A0A4V5TLR7_9BACI</name>
<dbReference type="Pfam" id="PF01381">
    <property type="entry name" value="HTH_3"/>
    <property type="match status" value="1"/>
</dbReference>
<sequence length="286" mass="33256">MNGNVKGYGEIIKQIRISKGYTQKHVAAHFLTQGAYSKFENNNTDINFSTMHGIINQLGITFEEFFYIQNGYQYSKRDDIIIQFFRIPYNNEIVLSRLKEKCRLYLKEAKEDQQIIHISTILDGLIILAKAGDLEQARTIVEPVWQDLSKYNQLFVADLYMLNAILFLFPLPTVLQIKQFALRHIALYKNFRHVSRLKINISMNITLLLIQDKKYSKAQKEISNAISLCKKENDFILLGICYVRKGICLNHLGQAGGKWIRKGKNILIALEQFMLLQLVEQEIKQY</sequence>
<accession>A0A4V5TLR7</accession>
<dbReference type="EMBL" id="SZPU01000044">
    <property type="protein sequence ID" value="TKI67723.1"/>
    <property type="molecule type" value="Genomic_DNA"/>
</dbReference>
<organism evidence="2 3">
    <name type="scientific">Lysinibacillus mangiferihumi</name>
    <dbReference type="NCBI Taxonomy" id="1130819"/>
    <lineage>
        <taxon>Bacteria</taxon>
        <taxon>Bacillati</taxon>
        <taxon>Bacillota</taxon>
        <taxon>Bacilli</taxon>
        <taxon>Bacillales</taxon>
        <taxon>Bacillaceae</taxon>
        <taxon>Lysinibacillus</taxon>
    </lineage>
</organism>
<dbReference type="SMART" id="SM00530">
    <property type="entry name" value="HTH_XRE"/>
    <property type="match status" value="1"/>
</dbReference>
<dbReference type="InterPro" id="IPR053163">
    <property type="entry name" value="HTH-type_regulator_Rgg"/>
</dbReference>
<dbReference type="InterPro" id="IPR010982">
    <property type="entry name" value="Lambda_DNA-bd_dom_sf"/>
</dbReference>
<dbReference type="PANTHER" id="PTHR37038">
    <property type="entry name" value="TRANSCRIPTIONAL REGULATOR-RELATED"/>
    <property type="match status" value="1"/>
</dbReference>
<evidence type="ECO:0000313" key="2">
    <source>
        <dbReference type="EMBL" id="TKI67723.1"/>
    </source>
</evidence>
<dbReference type="GO" id="GO:0003677">
    <property type="term" value="F:DNA binding"/>
    <property type="evidence" value="ECO:0007669"/>
    <property type="project" value="InterPro"/>
</dbReference>
<protein>
    <submittedName>
        <fullName evidence="2">Helix-turn-helix transcriptional regulator</fullName>
    </submittedName>
</protein>
<dbReference type="InterPro" id="IPR011990">
    <property type="entry name" value="TPR-like_helical_dom_sf"/>
</dbReference>
<dbReference type="CDD" id="cd00093">
    <property type="entry name" value="HTH_XRE"/>
    <property type="match status" value="1"/>
</dbReference>
<dbReference type="PANTHER" id="PTHR37038:SF13">
    <property type="entry name" value="HTH CRO_C1-TYPE DOMAIN-CONTAINING PROTEIN"/>
    <property type="match status" value="1"/>
</dbReference>
<dbReference type="InterPro" id="IPR001387">
    <property type="entry name" value="Cro/C1-type_HTH"/>
</dbReference>
<dbReference type="PROSITE" id="PS50943">
    <property type="entry name" value="HTH_CROC1"/>
    <property type="match status" value="1"/>
</dbReference>
<dbReference type="AlphaFoldDB" id="A0A4V5TLR7"/>
<feature type="domain" description="HTH cro/C1-type" evidence="1">
    <location>
        <begin position="12"/>
        <end position="65"/>
    </location>
</feature>
<dbReference type="SUPFAM" id="SSF47413">
    <property type="entry name" value="lambda repressor-like DNA-binding domains"/>
    <property type="match status" value="1"/>
</dbReference>
<keyword evidence="3" id="KW-1185">Reference proteome</keyword>
<dbReference type="Proteomes" id="UP000308744">
    <property type="component" value="Unassembled WGS sequence"/>
</dbReference>
<evidence type="ECO:0000313" key="3">
    <source>
        <dbReference type="Proteomes" id="UP000308744"/>
    </source>
</evidence>